<name>A0A2R5LI41_9ACAR</name>
<dbReference type="Gene3D" id="1.25.40.10">
    <property type="entry name" value="Tetratricopeptide repeat domain"/>
    <property type="match status" value="2"/>
</dbReference>
<keyword evidence="1" id="KW-0677">Repeat</keyword>
<proteinExistence type="predicted"/>
<dbReference type="GO" id="GO:0042780">
    <property type="term" value="P:tRNA 3'-end processing"/>
    <property type="evidence" value="ECO:0007669"/>
    <property type="project" value="TreeGrafter"/>
</dbReference>
<organism evidence="5">
    <name type="scientific">Ornithodoros turicata</name>
    <dbReference type="NCBI Taxonomy" id="34597"/>
    <lineage>
        <taxon>Eukaryota</taxon>
        <taxon>Metazoa</taxon>
        <taxon>Ecdysozoa</taxon>
        <taxon>Arthropoda</taxon>
        <taxon>Chelicerata</taxon>
        <taxon>Arachnida</taxon>
        <taxon>Acari</taxon>
        <taxon>Parasitiformes</taxon>
        <taxon>Ixodida</taxon>
        <taxon>Ixodoidea</taxon>
        <taxon>Argasidae</taxon>
        <taxon>Ornithodorinae</taxon>
        <taxon>Ornithodoros</taxon>
    </lineage>
</organism>
<dbReference type="NCBIfam" id="TIGR00756">
    <property type="entry name" value="PPR"/>
    <property type="match status" value="2"/>
</dbReference>
<dbReference type="Pfam" id="PF13812">
    <property type="entry name" value="PPR_3"/>
    <property type="match status" value="1"/>
</dbReference>
<evidence type="ECO:0000256" key="3">
    <source>
        <dbReference type="SAM" id="MobiDB-lite"/>
    </source>
</evidence>
<dbReference type="AlphaFoldDB" id="A0A2R5LI41"/>
<dbReference type="InterPro" id="IPR033443">
    <property type="entry name" value="PROP1-like_PPR_dom"/>
</dbReference>
<dbReference type="EMBL" id="GGLE01004861">
    <property type="protein sequence ID" value="MBY08987.1"/>
    <property type="molecule type" value="Transcribed_RNA"/>
</dbReference>
<dbReference type="GO" id="GO:0000049">
    <property type="term" value="F:tRNA binding"/>
    <property type="evidence" value="ECO:0007669"/>
    <property type="project" value="TreeGrafter"/>
</dbReference>
<dbReference type="GO" id="GO:0005759">
    <property type="term" value="C:mitochondrial matrix"/>
    <property type="evidence" value="ECO:0007669"/>
    <property type="project" value="TreeGrafter"/>
</dbReference>
<evidence type="ECO:0000313" key="5">
    <source>
        <dbReference type="EMBL" id="MBY08987.1"/>
    </source>
</evidence>
<dbReference type="PROSITE" id="PS51375">
    <property type="entry name" value="PPR"/>
    <property type="match status" value="2"/>
</dbReference>
<feature type="region of interest" description="Disordered" evidence="3">
    <location>
        <begin position="208"/>
        <end position="243"/>
    </location>
</feature>
<accession>A0A2R5LI41</accession>
<reference evidence="5" key="1">
    <citation type="submission" date="2018-03" db="EMBL/GenBank/DDBJ databases">
        <title>The relapsing fever spirochete Borrelia turicatae persists in the highly oxidative environment of its soft-bodied tick vector.</title>
        <authorList>
            <person name="Bourret T.J."/>
            <person name="Boyle W.K."/>
            <person name="Valenzuela J.G."/>
            <person name="Oliveira F."/>
            <person name="Lopez J.E."/>
        </authorList>
    </citation>
    <scope>NUCLEOTIDE SEQUENCE</scope>
    <source>
        <strain evidence="5">Kansas strain/isolate</strain>
        <tissue evidence="5">Salivary glands</tissue>
    </source>
</reference>
<sequence length="512" mass="58228">MYTRLIGGCGRVGYTKMAFKLYKEMRDRDMKMTPGTLTGLFNACAEGPFKEYSLEKAHNLYERMEFKGWTPSNITYHAMIKAFGKCGDIQTAFRVVDKMQSEKHAVTADTFAFLLMACISDREAGFALGLKVMRLMLWKKIRPSLYCYNLFLRTVRECGIGPAELFQDLLETTVPKKKLAGQRAISKKNKNMLAIVAEEKAENLGHVGAGEPCSHVTSDRESGDEERATSTPLENPENLPGMPNLLSPSLRVEREIVGLANVTEPYDRLLMCGGLKGVMDHFCDMDIHPDVKTVTLLLDCIPNTTEAEHELIAEADRTRVKLDVDFFNMLIKRRALRMQKSEAREVLTLIANRGLRPDVITFGVLALCICSDKQGKEFLATMKNARMTVNEEILSTLIGNACYRLDFFFLLTLMHFAINNGVRVNPSALQRIEEAKQRARKAIMDNERGIEAKYKITEYAEKGYTKFCLHYEEWLKEVAVDLPQHPWEQYKPENALKTRREFLEEAEKAGRV</sequence>
<evidence type="ECO:0000256" key="1">
    <source>
        <dbReference type="ARBA" id="ARBA00022737"/>
    </source>
</evidence>
<dbReference type="Pfam" id="PF17177">
    <property type="entry name" value="PPR_long"/>
    <property type="match status" value="1"/>
</dbReference>
<evidence type="ECO:0000259" key="4">
    <source>
        <dbReference type="Pfam" id="PF17177"/>
    </source>
</evidence>
<evidence type="ECO:0000256" key="2">
    <source>
        <dbReference type="PROSITE-ProRule" id="PRU00708"/>
    </source>
</evidence>
<dbReference type="InterPro" id="IPR002885">
    <property type="entry name" value="PPR_rpt"/>
</dbReference>
<dbReference type="PANTHER" id="PTHR24014">
    <property type="entry name" value="2-OXOGLUTARATE AND IRON-DEPENDENT OXYGENASE DOMAIN-CONTAINING PROTEIN 2"/>
    <property type="match status" value="1"/>
</dbReference>
<feature type="compositionally biased region" description="Basic and acidic residues" evidence="3">
    <location>
        <begin position="217"/>
        <end position="228"/>
    </location>
</feature>
<feature type="repeat" description="PPR" evidence="2">
    <location>
        <begin position="72"/>
        <end position="106"/>
    </location>
</feature>
<feature type="repeat" description="PPR" evidence="2">
    <location>
        <begin position="1"/>
        <end position="32"/>
    </location>
</feature>
<dbReference type="InterPro" id="IPR011990">
    <property type="entry name" value="TPR-like_helical_dom_sf"/>
</dbReference>
<protein>
    <submittedName>
        <fullName evidence="5">Putative pentatricopeptide repeat protein</fullName>
    </submittedName>
</protein>
<feature type="domain" description="PROP1-like PPR" evidence="4">
    <location>
        <begin position="6"/>
        <end position="128"/>
    </location>
</feature>
<dbReference type="PANTHER" id="PTHR24014:SF6">
    <property type="entry name" value="PENTATRICOPEPTIDE REPEAT-CONTAINING PROTEIN 1, MITOCHONDRIAL"/>
    <property type="match status" value="1"/>
</dbReference>